<reference evidence="2" key="1">
    <citation type="journal article" date="2020" name="G3 (Bethesda)">
        <title>High-Quality Assemblies for Three Invasive Social Wasps from the &lt;i&gt;Vespula&lt;/i&gt; Genus.</title>
        <authorList>
            <person name="Harrop T.W.R."/>
            <person name="Guhlin J."/>
            <person name="McLaughlin G.M."/>
            <person name="Permina E."/>
            <person name="Stockwell P."/>
            <person name="Gilligan J."/>
            <person name="Le Lec M.F."/>
            <person name="Gruber M.A.M."/>
            <person name="Quinn O."/>
            <person name="Lovegrove M."/>
            <person name="Duncan E.J."/>
            <person name="Remnant E.J."/>
            <person name="Van Eeckhoven J."/>
            <person name="Graham B."/>
            <person name="Knapp R.A."/>
            <person name="Langford K.W."/>
            <person name="Kronenberg Z."/>
            <person name="Press M.O."/>
            <person name="Eacker S.M."/>
            <person name="Wilson-Rankin E.E."/>
            <person name="Purcell J."/>
            <person name="Lester P.J."/>
            <person name="Dearden P.K."/>
        </authorList>
    </citation>
    <scope>NUCLEOTIDE SEQUENCE</scope>
    <source>
        <strain evidence="2">Volc-1</strain>
    </source>
</reference>
<organism evidence="2 3">
    <name type="scientific">Vespula pensylvanica</name>
    <name type="common">Western yellow jacket</name>
    <name type="synonym">Wasp</name>
    <dbReference type="NCBI Taxonomy" id="30213"/>
    <lineage>
        <taxon>Eukaryota</taxon>
        <taxon>Metazoa</taxon>
        <taxon>Ecdysozoa</taxon>
        <taxon>Arthropoda</taxon>
        <taxon>Hexapoda</taxon>
        <taxon>Insecta</taxon>
        <taxon>Pterygota</taxon>
        <taxon>Neoptera</taxon>
        <taxon>Endopterygota</taxon>
        <taxon>Hymenoptera</taxon>
        <taxon>Apocrita</taxon>
        <taxon>Aculeata</taxon>
        <taxon>Vespoidea</taxon>
        <taxon>Vespidae</taxon>
        <taxon>Vespinae</taxon>
        <taxon>Vespula</taxon>
    </lineage>
</organism>
<dbReference type="Proteomes" id="UP000600918">
    <property type="component" value="Unassembled WGS sequence"/>
</dbReference>
<name>A0A834P189_VESPE</name>
<proteinExistence type="predicted"/>
<comment type="caution">
    <text evidence="2">The sequence shown here is derived from an EMBL/GenBank/DDBJ whole genome shotgun (WGS) entry which is preliminary data.</text>
</comment>
<evidence type="ECO:0000313" key="2">
    <source>
        <dbReference type="EMBL" id="KAF7423899.1"/>
    </source>
</evidence>
<feature type="region of interest" description="Disordered" evidence="1">
    <location>
        <begin position="70"/>
        <end position="94"/>
    </location>
</feature>
<feature type="compositionally biased region" description="Basic and acidic residues" evidence="1">
    <location>
        <begin position="76"/>
        <end position="94"/>
    </location>
</feature>
<evidence type="ECO:0000313" key="3">
    <source>
        <dbReference type="Proteomes" id="UP000600918"/>
    </source>
</evidence>
<sequence length="94" mass="10799">MKTQGDLSFPFTGLADALSGPVVTYPGHKEAPQSWVWFQRCAFLAKFVTNSRKYRRVAILPAGPKSRCCNDPSNADFERQRQQQRRDHEFIRLA</sequence>
<dbReference type="EMBL" id="JACSDY010000007">
    <property type="protein sequence ID" value="KAF7423899.1"/>
    <property type="molecule type" value="Genomic_DNA"/>
</dbReference>
<keyword evidence="3" id="KW-1185">Reference proteome</keyword>
<accession>A0A834P189</accession>
<evidence type="ECO:0000256" key="1">
    <source>
        <dbReference type="SAM" id="MobiDB-lite"/>
    </source>
</evidence>
<dbReference type="AlphaFoldDB" id="A0A834P189"/>
<protein>
    <submittedName>
        <fullName evidence="2">Uncharacterized protein</fullName>
    </submittedName>
</protein>
<gene>
    <name evidence="2" type="ORF">H0235_009182</name>
</gene>